<reference evidence="2 3" key="1">
    <citation type="journal article" date="2018" name="Cell">
        <title>The Chara Genome: Secondary Complexity and Implications for Plant Terrestrialization.</title>
        <authorList>
            <person name="Nishiyama T."/>
            <person name="Sakayama H."/>
            <person name="Vries J.D."/>
            <person name="Buschmann H."/>
            <person name="Saint-Marcoux D."/>
            <person name="Ullrich K.K."/>
            <person name="Haas F.B."/>
            <person name="Vanderstraeten L."/>
            <person name="Becker D."/>
            <person name="Lang D."/>
            <person name="Vosolsobe S."/>
            <person name="Rombauts S."/>
            <person name="Wilhelmsson P.K.I."/>
            <person name="Janitza P."/>
            <person name="Kern R."/>
            <person name="Heyl A."/>
            <person name="Rumpler F."/>
            <person name="Villalobos L.I.A.C."/>
            <person name="Clay J.M."/>
            <person name="Skokan R."/>
            <person name="Toyoda A."/>
            <person name="Suzuki Y."/>
            <person name="Kagoshima H."/>
            <person name="Schijlen E."/>
            <person name="Tajeshwar N."/>
            <person name="Catarino B."/>
            <person name="Hetherington A.J."/>
            <person name="Saltykova A."/>
            <person name="Bonnot C."/>
            <person name="Breuninger H."/>
            <person name="Symeonidi A."/>
            <person name="Radhakrishnan G.V."/>
            <person name="Van Nieuwerburgh F."/>
            <person name="Deforce D."/>
            <person name="Chang C."/>
            <person name="Karol K.G."/>
            <person name="Hedrich R."/>
            <person name="Ulvskov P."/>
            <person name="Glockner G."/>
            <person name="Delwiche C.F."/>
            <person name="Petrasek J."/>
            <person name="Van de Peer Y."/>
            <person name="Friml J."/>
            <person name="Beilby M."/>
            <person name="Dolan L."/>
            <person name="Kohara Y."/>
            <person name="Sugano S."/>
            <person name="Fujiyama A."/>
            <person name="Delaux P.-M."/>
            <person name="Quint M."/>
            <person name="TheiBen G."/>
            <person name="Hagemann M."/>
            <person name="Harholt J."/>
            <person name="Dunand C."/>
            <person name="Zachgo S."/>
            <person name="Langdale J."/>
            <person name="Maumus F."/>
            <person name="Straeten D.V.D."/>
            <person name="Gould S.B."/>
            <person name="Rensing S.A."/>
        </authorList>
    </citation>
    <scope>NUCLEOTIDE SEQUENCE [LARGE SCALE GENOMIC DNA]</scope>
    <source>
        <strain evidence="2 3">S276</strain>
    </source>
</reference>
<dbReference type="EMBL" id="BFEA01000898">
    <property type="protein sequence ID" value="GBG91358.1"/>
    <property type="molecule type" value="Genomic_DNA"/>
</dbReference>
<protein>
    <submittedName>
        <fullName evidence="2">Uncharacterized protein</fullName>
    </submittedName>
</protein>
<organism evidence="2 3">
    <name type="scientific">Chara braunii</name>
    <name type="common">Braun's stonewort</name>
    <dbReference type="NCBI Taxonomy" id="69332"/>
    <lineage>
        <taxon>Eukaryota</taxon>
        <taxon>Viridiplantae</taxon>
        <taxon>Streptophyta</taxon>
        <taxon>Charophyceae</taxon>
        <taxon>Charales</taxon>
        <taxon>Characeae</taxon>
        <taxon>Chara</taxon>
    </lineage>
</organism>
<name>A0A388M9W1_CHABU</name>
<evidence type="ECO:0000313" key="3">
    <source>
        <dbReference type="Proteomes" id="UP000265515"/>
    </source>
</evidence>
<accession>A0A388M9W1</accession>
<gene>
    <name evidence="2" type="ORF">CBR_g52245</name>
</gene>
<feature type="region of interest" description="Disordered" evidence="1">
    <location>
        <begin position="221"/>
        <end position="270"/>
    </location>
</feature>
<evidence type="ECO:0000313" key="2">
    <source>
        <dbReference type="EMBL" id="GBG91358.1"/>
    </source>
</evidence>
<dbReference type="AlphaFoldDB" id="A0A388M9W1"/>
<proteinExistence type="predicted"/>
<comment type="caution">
    <text evidence="2">The sequence shown here is derived from an EMBL/GenBank/DDBJ whole genome shotgun (WGS) entry which is preliminary data.</text>
</comment>
<evidence type="ECO:0000256" key="1">
    <source>
        <dbReference type="SAM" id="MobiDB-lite"/>
    </source>
</evidence>
<dbReference type="Gramene" id="GBG91358">
    <property type="protein sequence ID" value="GBG91358"/>
    <property type="gene ID" value="CBR_g52245"/>
</dbReference>
<dbReference type="Proteomes" id="UP000265515">
    <property type="component" value="Unassembled WGS sequence"/>
</dbReference>
<sequence>METQLFRRVAQENVGATEVAVAAKAKTLFEQQRANRQLEFGTKFYDLASSVSYGSIDWKIKQASPVQGIDSITSLETQDVIASNTIVAMARGDAGCETDTRANAGHIQNEQLRACIQQSTQRSAMGDSTMILKDGDDMESGTLTKPPTRGVDDGATIVGSFGSLVATVAARQGVSEMMETDAGQDVESQTVKVTPEQVAATTEETKKGEGSREHISIIDMRSESTGEDMIQDNDQKDDHVAPRVAGDDEEDAQRPRRSTRAVIKKTVFDA</sequence>
<keyword evidence="3" id="KW-1185">Reference proteome</keyword>